<proteinExistence type="predicted"/>
<dbReference type="InterPro" id="IPR005467">
    <property type="entry name" value="His_kinase_dom"/>
</dbReference>
<dbReference type="Pfam" id="PF02518">
    <property type="entry name" value="HATPase_c"/>
    <property type="match status" value="1"/>
</dbReference>
<dbReference type="PROSITE" id="PS50109">
    <property type="entry name" value="HIS_KIN"/>
    <property type="match status" value="1"/>
</dbReference>
<keyword evidence="7" id="KW-0547">Nucleotide-binding</keyword>
<comment type="subcellular location">
    <subcellularLocation>
        <location evidence="2">Cell membrane</location>
        <topology evidence="2">Multi-pass membrane protein</topology>
    </subcellularLocation>
</comment>
<comment type="caution">
    <text evidence="15">The sequence shown here is derived from an EMBL/GenBank/DDBJ whole genome shotgun (WGS) entry which is preliminary data.</text>
</comment>
<keyword evidence="8" id="KW-0418">Kinase</keyword>
<evidence type="ECO:0000256" key="2">
    <source>
        <dbReference type="ARBA" id="ARBA00004651"/>
    </source>
</evidence>
<dbReference type="InterPro" id="IPR003660">
    <property type="entry name" value="HAMP_dom"/>
</dbReference>
<dbReference type="InterPro" id="IPR003594">
    <property type="entry name" value="HATPase_dom"/>
</dbReference>
<evidence type="ECO:0000256" key="3">
    <source>
        <dbReference type="ARBA" id="ARBA00012438"/>
    </source>
</evidence>
<dbReference type="Gene3D" id="3.30.565.10">
    <property type="entry name" value="Histidine kinase-like ATPase, C-terminal domain"/>
    <property type="match status" value="1"/>
</dbReference>
<dbReference type="CDD" id="cd06225">
    <property type="entry name" value="HAMP"/>
    <property type="match status" value="1"/>
</dbReference>
<keyword evidence="10" id="KW-0902">Two-component regulatory system</keyword>
<reference evidence="15 16" key="1">
    <citation type="submission" date="2019-02" db="EMBL/GenBank/DDBJ databases">
        <title>Paenibacillus sp. nov., isolated from surface-sterilized tissue of Thalictrum simplex L.</title>
        <authorList>
            <person name="Tuo L."/>
        </authorList>
    </citation>
    <scope>NUCLEOTIDE SEQUENCE [LARGE SCALE GENOMIC DNA]</scope>
    <source>
        <strain evidence="15 16">N2SHLJ1</strain>
    </source>
</reference>
<keyword evidence="5" id="KW-0597">Phosphoprotein</keyword>
<feature type="domain" description="HAMP" evidence="14">
    <location>
        <begin position="312"/>
        <end position="364"/>
    </location>
</feature>
<evidence type="ECO:0000256" key="10">
    <source>
        <dbReference type="ARBA" id="ARBA00023012"/>
    </source>
</evidence>
<evidence type="ECO:0000256" key="5">
    <source>
        <dbReference type="ARBA" id="ARBA00022553"/>
    </source>
</evidence>
<keyword evidence="4" id="KW-1003">Cell membrane</keyword>
<dbReference type="Pfam" id="PF00672">
    <property type="entry name" value="HAMP"/>
    <property type="match status" value="1"/>
</dbReference>
<evidence type="ECO:0000256" key="11">
    <source>
        <dbReference type="ARBA" id="ARBA00023136"/>
    </source>
</evidence>
<keyword evidence="6" id="KW-0808">Transferase</keyword>
<evidence type="ECO:0000256" key="8">
    <source>
        <dbReference type="ARBA" id="ARBA00022777"/>
    </source>
</evidence>
<evidence type="ECO:0000259" key="14">
    <source>
        <dbReference type="PROSITE" id="PS50885"/>
    </source>
</evidence>
<feature type="domain" description="Histidine kinase" evidence="13">
    <location>
        <begin position="385"/>
        <end position="588"/>
    </location>
</feature>
<sequence length="595" mass="67903">MKRGIEFMSKLSISWKVFLLAFLLVESVILILGYTYYARSSELLVTSQKKYAEQMVKKSDEYLQTNLKYIQGFFLSIANDARIHSENSDTLKNWLGANLIYYIPNAQHLHLLELETDRSGRVLSSTSPYAWFLLENDEFLAQMASVQETDHLYWLGPYYSPVSELTVTAALRIAPAEQGSPSRLLLLDLNLSKLYSALFADKSSELQGSMLLLNLTNEPVYGSPPLVEYDVFARKYKFSSIPQQLFESGWTQKSWEGHWLIRSRNNPLSWQVLMIVNQQQLLMPLQNLNWFVWLLGLLSFLFALGISYTISVFISKPIVAISTLMNRMDLTRLDERIRLKRRDELGMLALHFNRMAQRISDLIAELKATEEQKKLSDFIAMQSQIRPHFLFNTLNTIGLEAQYGNNGKVRRLIASLTEQLQYILHSTPRPVTFREELQATERYIELMMARYEGAFELDMDIDPGTLGSLVPKFSLQPLIENAIFHGLVPAELPGTLFINTSRSGSEWEILIEDDGVGMANETLDSLLERLDMDGSAPAATSGSSRMSGIGLRNVHERFKLMFGAKYKLTIESEKSEGTRIRIRLPLEWDEAGAKL</sequence>
<evidence type="ECO:0000256" key="1">
    <source>
        <dbReference type="ARBA" id="ARBA00000085"/>
    </source>
</evidence>
<dbReference type="Gene3D" id="6.10.340.10">
    <property type="match status" value="1"/>
</dbReference>
<dbReference type="GO" id="GO:0000155">
    <property type="term" value="F:phosphorelay sensor kinase activity"/>
    <property type="evidence" value="ECO:0007669"/>
    <property type="project" value="InterPro"/>
</dbReference>
<dbReference type="PANTHER" id="PTHR34220:SF7">
    <property type="entry name" value="SENSOR HISTIDINE KINASE YPDA"/>
    <property type="match status" value="1"/>
</dbReference>
<dbReference type="RefSeq" id="WP_131016249.1">
    <property type="nucleotide sequence ID" value="NZ_SIRE01000019.1"/>
</dbReference>
<evidence type="ECO:0000256" key="9">
    <source>
        <dbReference type="ARBA" id="ARBA00022840"/>
    </source>
</evidence>
<dbReference type="Pfam" id="PF06580">
    <property type="entry name" value="His_kinase"/>
    <property type="match status" value="1"/>
</dbReference>
<dbReference type="OrthoDB" id="9776552at2"/>
<dbReference type="InterPro" id="IPR010559">
    <property type="entry name" value="Sig_transdc_His_kin_internal"/>
</dbReference>
<dbReference type="GO" id="GO:0005886">
    <property type="term" value="C:plasma membrane"/>
    <property type="evidence" value="ECO:0007669"/>
    <property type="project" value="UniProtKB-SubCell"/>
</dbReference>
<evidence type="ECO:0000313" key="16">
    <source>
        <dbReference type="Proteomes" id="UP000293142"/>
    </source>
</evidence>
<protein>
    <recommendedName>
        <fullName evidence="3">histidine kinase</fullName>
        <ecNumber evidence="3">2.7.13.3</ecNumber>
    </recommendedName>
</protein>
<dbReference type="EC" id="2.7.13.3" evidence="3"/>
<dbReference type="SUPFAM" id="SSF55874">
    <property type="entry name" value="ATPase domain of HSP90 chaperone/DNA topoisomerase II/histidine kinase"/>
    <property type="match status" value="1"/>
</dbReference>
<dbReference type="SMART" id="SM00304">
    <property type="entry name" value="HAMP"/>
    <property type="match status" value="1"/>
</dbReference>
<dbReference type="AlphaFoldDB" id="A0A4Q9DLP4"/>
<dbReference type="SUPFAM" id="SSF158472">
    <property type="entry name" value="HAMP domain-like"/>
    <property type="match status" value="1"/>
</dbReference>
<dbReference type="PANTHER" id="PTHR34220">
    <property type="entry name" value="SENSOR HISTIDINE KINASE YPDA"/>
    <property type="match status" value="1"/>
</dbReference>
<gene>
    <name evidence="15" type="ORF">EYB31_25465</name>
</gene>
<evidence type="ECO:0000256" key="4">
    <source>
        <dbReference type="ARBA" id="ARBA00022475"/>
    </source>
</evidence>
<evidence type="ECO:0000256" key="7">
    <source>
        <dbReference type="ARBA" id="ARBA00022741"/>
    </source>
</evidence>
<comment type="catalytic activity">
    <reaction evidence="1">
        <text>ATP + protein L-histidine = ADP + protein N-phospho-L-histidine.</text>
        <dbReference type="EC" id="2.7.13.3"/>
    </reaction>
</comment>
<evidence type="ECO:0000259" key="13">
    <source>
        <dbReference type="PROSITE" id="PS50109"/>
    </source>
</evidence>
<dbReference type="InterPro" id="IPR036890">
    <property type="entry name" value="HATPase_C_sf"/>
</dbReference>
<keyword evidence="16" id="KW-1185">Reference proteome</keyword>
<evidence type="ECO:0000313" key="15">
    <source>
        <dbReference type="EMBL" id="TBL74665.1"/>
    </source>
</evidence>
<dbReference type="GO" id="GO:0005524">
    <property type="term" value="F:ATP binding"/>
    <property type="evidence" value="ECO:0007669"/>
    <property type="project" value="UniProtKB-KW"/>
</dbReference>
<name>A0A4Q9DLP4_9BACL</name>
<feature type="transmembrane region" description="Helical" evidence="12">
    <location>
        <begin position="290"/>
        <end position="314"/>
    </location>
</feature>
<keyword evidence="11 12" id="KW-0472">Membrane</keyword>
<dbReference type="PROSITE" id="PS50885">
    <property type="entry name" value="HAMP"/>
    <property type="match status" value="1"/>
</dbReference>
<evidence type="ECO:0000256" key="6">
    <source>
        <dbReference type="ARBA" id="ARBA00022679"/>
    </source>
</evidence>
<keyword evidence="9" id="KW-0067">ATP-binding</keyword>
<dbReference type="EMBL" id="SIRE01000019">
    <property type="protein sequence ID" value="TBL74665.1"/>
    <property type="molecule type" value="Genomic_DNA"/>
</dbReference>
<keyword evidence="12" id="KW-0812">Transmembrane</keyword>
<keyword evidence="12" id="KW-1133">Transmembrane helix</keyword>
<feature type="transmembrane region" description="Helical" evidence="12">
    <location>
        <begin position="12"/>
        <end position="37"/>
    </location>
</feature>
<organism evidence="15 16">
    <name type="scientific">Paenibacillus thalictri</name>
    <dbReference type="NCBI Taxonomy" id="2527873"/>
    <lineage>
        <taxon>Bacteria</taxon>
        <taxon>Bacillati</taxon>
        <taxon>Bacillota</taxon>
        <taxon>Bacilli</taxon>
        <taxon>Bacillales</taxon>
        <taxon>Paenibacillaceae</taxon>
        <taxon>Paenibacillus</taxon>
    </lineage>
</organism>
<evidence type="ECO:0000256" key="12">
    <source>
        <dbReference type="SAM" id="Phobius"/>
    </source>
</evidence>
<dbReference type="Proteomes" id="UP000293142">
    <property type="component" value="Unassembled WGS sequence"/>
</dbReference>
<dbReference type="InterPro" id="IPR050640">
    <property type="entry name" value="Bact_2-comp_sensor_kinase"/>
</dbReference>
<accession>A0A4Q9DLP4</accession>